<sequence length="38" mass="4375">MLNIIKAIMGHASTKMAKMPTLHQFILHVYIVVCLIMY</sequence>
<keyword evidence="1" id="KW-1133">Transmembrane helix</keyword>
<feature type="transmembrane region" description="Helical" evidence="1">
    <location>
        <begin position="20"/>
        <end position="37"/>
    </location>
</feature>
<protein>
    <submittedName>
        <fullName evidence="2">Uncharacterized protein</fullName>
    </submittedName>
</protein>
<keyword evidence="1" id="KW-0812">Transmembrane</keyword>
<dbReference type="EMBL" id="HACA01032098">
    <property type="protein sequence ID" value="CDW49459.1"/>
    <property type="molecule type" value="Transcribed_RNA"/>
</dbReference>
<proteinExistence type="predicted"/>
<keyword evidence="1" id="KW-0472">Membrane</keyword>
<evidence type="ECO:0000313" key="2">
    <source>
        <dbReference type="EMBL" id="CDW49459.1"/>
    </source>
</evidence>
<dbReference type="AlphaFoldDB" id="A0A0K2VG70"/>
<organism evidence="2">
    <name type="scientific">Lepeophtheirus salmonis</name>
    <name type="common">Salmon louse</name>
    <name type="synonym">Caligus salmonis</name>
    <dbReference type="NCBI Taxonomy" id="72036"/>
    <lineage>
        <taxon>Eukaryota</taxon>
        <taxon>Metazoa</taxon>
        <taxon>Ecdysozoa</taxon>
        <taxon>Arthropoda</taxon>
        <taxon>Crustacea</taxon>
        <taxon>Multicrustacea</taxon>
        <taxon>Hexanauplia</taxon>
        <taxon>Copepoda</taxon>
        <taxon>Siphonostomatoida</taxon>
        <taxon>Caligidae</taxon>
        <taxon>Lepeophtheirus</taxon>
    </lineage>
</organism>
<accession>A0A0K2VG70</accession>
<evidence type="ECO:0000256" key="1">
    <source>
        <dbReference type="SAM" id="Phobius"/>
    </source>
</evidence>
<reference evidence="2" key="1">
    <citation type="submission" date="2014-05" db="EMBL/GenBank/DDBJ databases">
        <authorList>
            <person name="Chronopoulou M."/>
        </authorList>
    </citation>
    <scope>NUCLEOTIDE SEQUENCE</scope>
    <source>
        <tissue evidence="2">Whole organism</tissue>
    </source>
</reference>
<name>A0A0K2VG70_LEPSM</name>